<comment type="caution">
    <text evidence="1">The sequence shown here is derived from an EMBL/GenBank/DDBJ whole genome shotgun (WGS) entry which is preliminary data.</text>
</comment>
<dbReference type="AlphaFoldDB" id="A0A139H0H3"/>
<dbReference type="OrthoDB" id="10254945at2759"/>
<accession>A0A139H0H3</accession>
<dbReference type="Proteomes" id="UP000070133">
    <property type="component" value="Unassembled WGS sequence"/>
</dbReference>
<evidence type="ECO:0000313" key="1">
    <source>
        <dbReference type="EMBL" id="KXS95924.1"/>
    </source>
</evidence>
<keyword evidence="2" id="KW-1185">Reference proteome</keyword>
<evidence type="ECO:0000313" key="2">
    <source>
        <dbReference type="Proteomes" id="UP000070133"/>
    </source>
</evidence>
<name>A0A139H0H3_9PEZI</name>
<gene>
    <name evidence="1" type="ORF">AC578_5212</name>
</gene>
<dbReference type="STRING" id="321146.A0A139H0H3"/>
<proteinExistence type="predicted"/>
<dbReference type="EMBL" id="LFZN01000193">
    <property type="protein sequence ID" value="KXS95924.1"/>
    <property type="molecule type" value="Genomic_DNA"/>
</dbReference>
<sequence length="327" mass="35970">MENPPPSSPSSTTFLPDLPFPNLAPHNIDPLFANLIASWSRKNPLDHPLSHPASSSVYLASRLVPDILPMAHAILRGATLSGQKSAMERKANGLSPAYPEPLPQLDAATEAQVRAKLREIAAHLSFDVSEEIQAACQPDSMTLLPTLPGYACKIWINPAQYTAIEQAVESGDSARFFYSLLALAVTLLHEVGHAICFAVEPGGKLCTGNGFLGPQAVCDEMGFEFESRLFGGVFGILTAPTASYYVNRCNCSRTRLLGKAGFSEWPDRFIIDSYHASGHQISVRRDASEEVVKWEIGLKWVAELFQERFWENASRGVDVRFPRLKRM</sequence>
<reference evidence="1 2" key="1">
    <citation type="submission" date="2015-07" db="EMBL/GenBank/DDBJ databases">
        <title>Comparative genomics of the Sigatoka disease complex on banana suggests a link between parallel evolutionary changes in Pseudocercospora fijiensis and Pseudocercospora eumusae and increased virulence on the banana host.</title>
        <authorList>
            <person name="Chang T.-C."/>
            <person name="Salvucci A."/>
            <person name="Crous P.W."/>
            <person name="Stergiopoulos I."/>
        </authorList>
    </citation>
    <scope>NUCLEOTIDE SEQUENCE [LARGE SCALE GENOMIC DNA]</scope>
    <source>
        <strain evidence="1 2">CBS 114824</strain>
    </source>
</reference>
<organism evidence="1 2">
    <name type="scientific">Pseudocercospora eumusae</name>
    <dbReference type="NCBI Taxonomy" id="321146"/>
    <lineage>
        <taxon>Eukaryota</taxon>
        <taxon>Fungi</taxon>
        <taxon>Dikarya</taxon>
        <taxon>Ascomycota</taxon>
        <taxon>Pezizomycotina</taxon>
        <taxon>Dothideomycetes</taxon>
        <taxon>Dothideomycetidae</taxon>
        <taxon>Mycosphaerellales</taxon>
        <taxon>Mycosphaerellaceae</taxon>
        <taxon>Pseudocercospora</taxon>
    </lineage>
</organism>
<protein>
    <submittedName>
        <fullName evidence="1">Uncharacterized protein</fullName>
    </submittedName>
</protein>